<evidence type="ECO:0000313" key="2">
    <source>
        <dbReference type="EMBL" id="QKJ18361.1"/>
    </source>
</evidence>
<dbReference type="SUPFAM" id="SSF51556">
    <property type="entry name" value="Metallo-dependent hydrolases"/>
    <property type="match status" value="1"/>
</dbReference>
<accession>A0A7D4TF44</accession>
<dbReference type="Gene3D" id="3.20.20.140">
    <property type="entry name" value="Metal-dependent hydrolases"/>
    <property type="match status" value="1"/>
</dbReference>
<evidence type="ECO:0000313" key="3">
    <source>
        <dbReference type="Proteomes" id="UP000502498"/>
    </source>
</evidence>
<dbReference type="InterPro" id="IPR013108">
    <property type="entry name" value="Amidohydro_3"/>
</dbReference>
<dbReference type="Pfam" id="PF07969">
    <property type="entry name" value="Amidohydro_3"/>
    <property type="match status" value="1"/>
</dbReference>
<feature type="domain" description="Amidohydrolase 3" evidence="1">
    <location>
        <begin position="48"/>
        <end position="532"/>
    </location>
</feature>
<dbReference type="InterPro" id="IPR033932">
    <property type="entry name" value="YtcJ-like"/>
</dbReference>
<reference evidence="2 3" key="1">
    <citation type="submission" date="2020-05" db="EMBL/GenBank/DDBJ databases">
        <title>Strain PA2F3 complete genome.</title>
        <authorList>
            <person name="Kim Y.-S."/>
            <person name="Kim S.-J."/>
            <person name="Jung H.-k."/>
            <person name="Kim S.-E."/>
            <person name="Kim K.-H."/>
        </authorList>
    </citation>
    <scope>NUCLEOTIDE SEQUENCE [LARGE SCALE GENOMIC DNA]</scope>
    <source>
        <strain evidence="2 3">PA2F3</strain>
    </source>
</reference>
<dbReference type="AlphaFoldDB" id="A0A7D4TF44"/>
<dbReference type="InterPro" id="IPR032466">
    <property type="entry name" value="Metal_Hydrolase"/>
</dbReference>
<keyword evidence="2" id="KW-0378">Hydrolase</keyword>
<protein>
    <submittedName>
        <fullName evidence="2">Amidohydrolase</fullName>
    </submittedName>
</protein>
<dbReference type="EMBL" id="CP054038">
    <property type="protein sequence ID" value="QKJ18361.1"/>
    <property type="molecule type" value="Genomic_DNA"/>
</dbReference>
<dbReference type="Gene3D" id="2.30.40.10">
    <property type="entry name" value="Urease, subunit C, domain 1"/>
    <property type="match status" value="1"/>
</dbReference>
<dbReference type="PANTHER" id="PTHR22642:SF20">
    <property type="entry name" value="AMIDOHYDROLASE 3 DOMAIN-CONTAINING PROTEIN"/>
    <property type="match status" value="1"/>
</dbReference>
<dbReference type="Gene3D" id="3.10.310.70">
    <property type="match status" value="1"/>
</dbReference>
<dbReference type="CDD" id="cd01300">
    <property type="entry name" value="YtcJ_like"/>
    <property type="match status" value="1"/>
</dbReference>
<dbReference type="PANTHER" id="PTHR22642">
    <property type="entry name" value="IMIDAZOLONEPROPIONASE"/>
    <property type="match status" value="1"/>
</dbReference>
<gene>
    <name evidence="2" type="ORF">HQM25_02400</name>
</gene>
<dbReference type="GO" id="GO:0016810">
    <property type="term" value="F:hydrolase activity, acting on carbon-nitrogen (but not peptide) bonds"/>
    <property type="evidence" value="ECO:0007669"/>
    <property type="project" value="InterPro"/>
</dbReference>
<name>A0A7D4TF44_9MICO</name>
<evidence type="ECO:0000259" key="1">
    <source>
        <dbReference type="Pfam" id="PF07969"/>
    </source>
</evidence>
<proteinExistence type="predicted"/>
<organism evidence="2 3">
    <name type="scientific">Microbacterium hominis</name>
    <dbReference type="NCBI Taxonomy" id="162426"/>
    <lineage>
        <taxon>Bacteria</taxon>
        <taxon>Bacillati</taxon>
        <taxon>Actinomycetota</taxon>
        <taxon>Actinomycetes</taxon>
        <taxon>Micrococcales</taxon>
        <taxon>Microbacteriaceae</taxon>
        <taxon>Microbacterium</taxon>
    </lineage>
</organism>
<dbReference type="Proteomes" id="UP000502498">
    <property type="component" value="Chromosome"/>
</dbReference>
<dbReference type="RefSeq" id="WP_172988775.1">
    <property type="nucleotide sequence ID" value="NZ_CP054038.1"/>
</dbReference>
<dbReference type="InterPro" id="IPR011059">
    <property type="entry name" value="Metal-dep_hydrolase_composite"/>
</dbReference>
<dbReference type="SUPFAM" id="SSF51338">
    <property type="entry name" value="Composite domain of metallo-dependent hydrolases"/>
    <property type="match status" value="1"/>
</dbReference>
<sequence length="534" mass="56415">MTDLYTHARIFTADRRRWADALVVADGLIVYVGDETTARRIAGADAREVALDGALVLPGFVDGHAHVVGTGEAAQQVDLWGADSPGEIQRRIGAAAALQPDAPRIRAHGWQHGAVGGAPTRELLDAVVGDRPVYAMAYDFHSIWLNSAALAELGVDADTVAPAGGTIHRDAAGQPTGVIDEVAMEDLVLSVIDGWVTDDDRDAALAAAQRGYRETGVTAATDMALSAPELDAMARAEAAGTLTTRIVGHWRLFPAVDAAANLANVAHAAELARRHRSDRLRVTGIKVMVDGTVDGCTAVLGRPYANGSNAEPIWSLDELAPVVTAADAAGLQVAMHAIGDEAVRIAIGAVEAAIAANGPRERRHRIEHLEVVERADIDRLAALGITASMQPVHSDPAIEANWKAMLGDERAERGWPFPEMVDAGATLVFGTDSPTSPHAPLPNMFIAATRRSALQPALPPNVPQFAVPLEDAVEHATRDAAWACRADGRFGRLAAGLAADFIVLDRDIFAVPRDELLEARVVRTVVGGETVYEG</sequence>